<dbReference type="Proteomes" id="UP000194280">
    <property type="component" value="Unassembled WGS sequence"/>
</dbReference>
<evidence type="ECO:0000256" key="5">
    <source>
        <dbReference type="ARBA" id="ARBA00022898"/>
    </source>
</evidence>
<evidence type="ECO:0000256" key="3">
    <source>
        <dbReference type="ARBA" id="ARBA00022576"/>
    </source>
</evidence>
<dbReference type="OrthoDB" id="691673at2759"/>
<dbReference type="PANTHER" id="PTHR42790:SF21">
    <property type="entry name" value="AROMATIC_AMINOADIPATE AMINOTRANSFERASE 1"/>
    <property type="match status" value="1"/>
</dbReference>
<name>A0A1Z5TBK6_HORWE</name>
<comment type="caution">
    <text evidence="7">The sequence shown here is derived from an EMBL/GenBank/DDBJ whole genome shotgun (WGS) entry which is preliminary data.</text>
</comment>
<organism evidence="7 8">
    <name type="scientific">Hortaea werneckii EXF-2000</name>
    <dbReference type="NCBI Taxonomy" id="1157616"/>
    <lineage>
        <taxon>Eukaryota</taxon>
        <taxon>Fungi</taxon>
        <taxon>Dikarya</taxon>
        <taxon>Ascomycota</taxon>
        <taxon>Pezizomycotina</taxon>
        <taxon>Dothideomycetes</taxon>
        <taxon>Dothideomycetidae</taxon>
        <taxon>Mycosphaerellales</taxon>
        <taxon>Teratosphaeriaceae</taxon>
        <taxon>Hortaea</taxon>
    </lineage>
</organism>
<dbReference type="GO" id="GO:0008793">
    <property type="term" value="F:aromatic-amino-acid transaminase activity"/>
    <property type="evidence" value="ECO:0007669"/>
    <property type="project" value="TreeGrafter"/>
</dbReference>
<dbReference type="InterPro" id="IPR015424">
    <property type="entry name" value="PyrdxlP-dep_Trfase"/>
</dbReference>
<comment type="cofactor">
    <cofactor evidence="1">
        <name>pyridoxal 5'-phosphate</name>
        <dbReference type="ChEBI" id="CHEBI:597326"/>
    </cofactor>
</comment>
<dbReference type="STRING" id="1157616.A0A1Z5TBK6"/>
<comment type="similarity">
    <text evidence="2">Belongs to the class-I pyridoxal-phosphate-dependent aminotransferase family.</text>
</comment>
<evidence type="ECO:0000313" key="7">
    <source>
        <dbReference type="EMBL" id="OTA33404.1"/>
    </source>
</evidence>
<dbReference type="GO" id="GO:0019878">
    <property type="term" value="P:lysine biosynthetic process via aminoadipic acid"/>
    <property type="evidence" value="ECO:0007669"/>
    <property type="project" value="TreeGrafter"/>
</dbReference>
<keyword evidence="4" id="KW-0808">Transferase</keyword>
<evidence type="ECO:0000313" key="8">
    <source>
        <dbReference type="Proteomes" id="UP000194280"/>
    </source>
</evidence>
<gene>
    <name evidence="7" type="ORF">BTJ68_07402</name>
</gene>
<dbReference type="VEuPathDB" id="FungiDB:BTJ68_07402"/>
<accession>A0A1Z5TBK6</accession>
<keyword evidence="3" id="KW-0032">Aminotransferase</keyword>
<dbReference type="CDD" id="cd00609">
    <property type="entry name" value="AAT_like"/>
    <property type="match status" value="1"/>
</dbReference>
<dbReference type="SUPFAM" id="SSF53383">
    <property type="entry name" value="PLP-dependent transferases"/>
    <property type="match status" value="1"/>
</dbReference>
<dbReference type="PANTHER" id="PTHR42790">
    <property type="entry name" value="AMINOTRANSFERASE"/>
    <property type="match status" value="1"/>
</dbReference>
<dbReference type="EMBL" id="MUNK01000076">
    <property type="protein sequence ID" value="OTA33404.1"/>
    <property type="molecule type" value="Genomic_DNA"/>
</dbReference>
<dbReference type="InterPro" id="IPR004839">
    <property type="entry name" value="Aminotransferase_I/II_large"/>
</dbReference>
<keyword evidence="8" id="KW-1185">Reference proteome</keyword>
<dbReference type="Pfam" id="PF00155">
    <property type="entry name" value="Aminotran_1_2"/>
    <property type="match status" value="1"/>
</dbReference>
<keyword evidence="5" id="KW-0663">Pyridoxal phosphate</keyword>
<reference evidence="7 8" key="1">
    <citation type="submission" date="2017-01" db="EMBL/GenBank/DDBJ databases">
        <title>The recent genome duplication of the halophilic yeast Hortaea werneckii: insights from long-read sequencing.</title>
        <authorList>
            <person name="Sinha S."/>
            <person name="Flibotte S."/>
            <person name="Neira M."/>
            <person name="Lenassi M."/>
            <person name="Gostincar C."/>
            <person name="Stajich J.E."/>
            <person name="Nislow C.E."/>
        </authorList>
    </citation>
    <scope>NUCLEOTIDE SEQUENCE [LARGE SCALE GENOMIC DNA]</scope>
    <source>
        <strain evidence="7 8">EXF-2000</strain>
    </source>
</reference>
<feature type="domain" description="Aminotransferase class I/classII large" evidence="6">
    <location>
        <begin position="129"/>
        <end position="498"/>
    </location>
</feature>
<evidence type="ECO:0000256" key="2">
    <source>
        <dbReference type="ARBA" id="ARBA00007441"/>
    </source>
</evidence>
<dbReference type="InterPro" id="IPR015421">
    <property type="entry name" value="PyrdxlP-dep_Trfase_major"/>
</dbReference>
<evidence type="ECO:0000259" key="6">
    <source>
        <dbReference type="Pfam" id="PF00155"/>
    </source>
</evidence>
<dbReference type="GO" id="GO:0030170">
    <property type="term" value="F:pyridoxal phosphate binding"/>
    <property type="evidence" value="ECO:0007669"/>
    <property type="project" value="InterPro"/>
</dbReference>
<dbReference type="GO" id="GO:0006571">
    <property type="term" value="P:tyrosine biosynthetic process"/>
    <property type="evidence" value="ECO:0007669"/>
    <property type="project" value="TreeGrafter"/>
</dbReference>
<dbReference type="GO" id="GO:0009074">
    <property type="term" value="P:aromatic amino acid family catabolic process"/>
    <property type="evidence" value="ECO:0007669"/>
    <property type="project" value="TreeGrafter"/>
</dbReference>
<proteinExistence type="inferred from homology"/>
<dbReference type="Gene3D" id="3.40.640.10">
    <property type="entry name" value="Type I PLP-dependent aspartate aminotransferase-like (Major domain)"/>
    <property type="match status" value="1"/>
</dbReference>
<dbReference type="InterPro" id="IPR050859">
    <property type="entry name" value="Class-I_PLP-dep_aminotransf"/>
</dbReference>
<sequence>MTPPPPAAIEVLPESDTSTFTIPDRLTLQNIAKRRGASGKLIAGIAAPADIEQFKGRTQHLHKAKAKRWDDRISAEAKGRKGSSLKNAAKFLKTPGLISDAVRDHARQVVAGKHDMVEGTSDFDVATALQYGQGHGAAQLLRWMVEHTELVHDPPYQDWSCTMTVGSTSAFDMALRMFAKPGDWVLSEEFTFPAAQETAAPMGVRFAAVGMDENGMRADALDEVLSNWDEKARGGPKPFLVYTVPTGQNPTGATQPLERRKEVYKVAQKHDLYILEDEPYYFLQMQPYAGPNAPATTPPATHDDFLKSLVPSFLSLDTDGRVMRMDSFSKVIAPGSRCGWITASEQICKLYSIHADLSTQGPSGPAQLMLFKLLEEHFGHAGYLDWLLHIRMEYTARRDVILAACESYLPRDIVRWEAPTAGMFHWMQVDHTKHPAYPSKSVEEIEDEIFLKNVEFKTLLMKGSWFRAEQDRELQALFFRATYAAAPFEQIEEAIQRFGRAVRDVFGLGGEANGHAR</sequence>
<dbReference type="InParanoid" id="A0A1Z5TBK6"/>
<evidence type="ECO:0000256" key="4">
    <source>
        <dbReference type="ARBA" id="ARBA00022679"/>
    </source>
</evidence>
<evidence type="ECO:0000256" key="1">
    <source>
        <dbReference type="ARBA" id="ARBA00001933"/>
    </source>
</evidence>
<dbReference type="GO" id="GO:0047536">
    <property type="term" value="F:2-aminoadipate transaminase activity"/>
    <property type="evidence" value="ECO:0007669"/>
    <property type="project" value="TreeGrafter"/>
</dbReference>
<protein>
    <recommendedName>
        <fullName evidence="6">Aminotransferase class I/classII large domain-containing protein</fullName>
    </recommendedName>
</protein>
<dbReference type="AlphaFoldDB" id="A0A1Z5TBK6"/>
<dbReference type="FunCoup" id="A0A1Z5TBK6">
    <property type="interactions" value="493"/>
</dbReference>